<dbReference type="Gene3D" id="1.10.10.1600">
    <property type="entry name" value="Bacterial DNA polymerase III alpha subunit, thumb domain"/>
    <property type="match status" value="1"/>
</dbReference>
<evidence type="ECO:0000256" key="5">
    <source>
        <dbReference type="ARBA" id="ARBA00022679"/>
    </source>
</evidence>
<dbReference type="InterPro" id="IPR004365">
    <property type="entry name" value="NA-bd_OB_tRNA"/>
</dbReference>
<dbReference type="SUPFAM" id="SSF89550">
    <property type="entry name" value="PHP domain-like"/>
    <property type="match status" value="1"/>
</dbReference>
<dbReference type="Pfam" id="PF01336">
    <property type="entry name" value="tRNA_anti-codon"/>
    <property type="match status" value="1"/>
</dbReference>
<sequence length="1120" mass="128088">MPFVHLQVQSSYSLLQSSVKVEELVQKAKELHYDSVALTDENVMYGIIPFYKACKQEGIKPIIGLTLSILDSQGDEVSVAHPMVLLAENEVGYQNLLKMSSIVQTKETKGLNRKWLPHYSEGIIAITPGQRGEIEDLLQQGRISEAEESVRFFQNTFGRDHFYLAVQHHDAKDKELQSKVIELAEKCDVSLVVTNDVRYLEQEQHLAQDCLLAIKQGTQLEDEHRERLEGSEYYLKTIEEMTSLFTHLPEALKNSVEIAKRCKMDLELGLTVLPRYPVPGEQSADEYLQHLCEKGLKERVVSISKEYVERLQYELHIISKMNFSDYFLIVWDFMDYAHRQDILTGPGRGSAAGSLVAYVLRITNVDPVKYDLLFERFLNPERISMPDIDIDFPDNRRDEVIQYVAEKYGQLHVAQIITFGTLAAKAAIRDVGKAMGVNAEEVSTLSKLIPNKVGITLRQAYELSQPLRAFVSQSAQSRNLFQTAMKIEGLPRHTSTHAAGVVISEKSLTEKVALQEGSNGVYLTQFPMGALEDLGLLKMDFLGLRNLTILDEIVKQIKRDTRERIDLENIPLNDSETFTLLAKGDTTGIFQLESEGMRKVLKQLQPTELEDIVAVNALYRPGPMEHIPMYIRRKHKQEPVHYPHPILEPILKKTYGVIVYQEQIMQIASKMARFTLGEADLLRRAVSKKNKLVLDEQRSHFVQGCIKNGYEEQIAQSIYDLIVQFANYGFNRSHAVAYSMVAYQLAYLKANYPVQFFAALLTSVIGNEGKLAQYIQEVKQRNLSLLPPSINNSIYSFKVEKGQIRYSLAAIKHVGVAALQEITKERRKKPFEDLFDFCMRVSMKIVNRKVLESLIVGGCFDEFEENRATLLASIDVAMEHANLVQPTDHSTEGFIDDEFMLKPKYVHEDELSLEERLKREKEVLGFYLSSHPVLPYKEIRIFNQWKTIYELTQSFSISNADTIIFLARERVIRTKAGEEMAFFTVSDETGEMDAVVFPKVYKRFSSLLKTGEVLAVKGKVEDRDNRKQLVIQHVQFAQELKETLRHEELYLKIEQKHQTTNMLRQIRQLLSAYNGNTPVILYYEDEKRMLRLPNEYAVNADKTLLAELKGILGDLNVVLK</sequence>
<evidence type="ECO:0000256" key="10">
    <source>
        <dbReference type="ARBA" id="ARBA00049244"/>
    </source>
</evidence>
<dbReference type="SUPFAM" id="SSF50249">
    <property type="entry name" value="Nucleic acid-binding proteins"/>
    <property type="match status" value="1"/>
</dbReference>
<comment type="subcellular location">
    <subcellularLocation>
        <location evidence="1">Cytoplasm</location>
    </subcellularLocation>
</comment>
<evidence type="ECO:0000256" key="2">
    <source>
        <dbReference type="ARBA" id="ARBA00009496"/>
    </source>
</evidence>
<dbReference type="Pfam" id="PF14579">
    <property type="entry name" value="HHH_6"/>
    <property type="match status" value="1"/>
</dbReference>
<keyword evidence="7" id="KW-0235">DNA replication</keyword>
<dbReference type="PANTHER" id="PTHR32294:SF0">
    <property type="entry name" value="DNA POLYMERASE III SUBUNIT ALPHA"/>
    <property type="match status" value="1"/>
</dbReference>
<evidence type="ECO:0000256" key="8">
    <source>
        <dbReference type="ARBA" id="ARBA00022932"/>
    </source>
</evidence>
<dbReference type="InterPro" id="IPR040982">
    <property type="entry name" value="DNA_pol3_finger"/>
</dbReference>
<dbReference type="Gene3D" id="3.20.20.140">
    <property type="entry name" value="Metal-dependent hydrolases"/>
    <property type="match status" value="1"/>
</dbReference>
<accession>A0ABS2QP99</accession>
<comment type="similarity">
    <text evidence="2">Belongs to the DNA polymerase type-C family. DnaE subfamily.</text>
</comment>
<dbReference type="InterPro" id="IPR016195">
    <property type="entry name" value="Pol/histidinol_Pase-like"/>
</dbReference>
<keyword evidence="5 12" id="KW-0808">Transferase</keyword>
<dbReference type="PANTHER" id="PTHR32294">
    <property type="entry name" value="DNA POLYMERASE III SUBUNIT ALPHA"/>
    <property type="match status" value="1"/>
</dbReference>
<dbReference type="CDD" id="cd04485">
    <property type="entry name" value="DnaE_OBF"/>
    <property type="match status" value="1"/>
</dbReference>
<dbReference type="Pfam" id="PF02811">
    <property type="entry name" value="PHP"/>
    <property type="match status" value="1"/>
</dbReference>
<feature type="domain" description="Polymerase/histidinol phosphatase N-terminal" evidence="11">
    <location>
        <begin position="4"/>
        <end position="71"/>
    </location>
</feature>
<keyword evidence="6 12" id="KW-0548">Nucleotidyltransferase</keyword>
<dbReference type="InterPro" id="IPR004013">
    <property type="entry name" value="PHP_dom"/>
</dbReference>
<evidence type="ECO:0000256" key="1">
    <source>
        <dbReference type="ARBA" id="ARBA00004496"/>
    </source>
</evidence>
<dbReference type="InterPro" id="IPR029460">
    <property type="entry name" value="DNAPol_HHH"/>
</dbReference>
<dbReference type="SUPFAM" id="SSF160975">
    <property type="entry name" value="AF1531-like"/>
    <property type="match status" value="1"/>
</dbReference>
<reference evidence="12 13" key="1">
    <citation type="submission" date="2021-01" db="EMBL/GenBank/DDBJ databases">
        <title>Genomic Encyclopedia of Type Strains, Phase IV (KMG-IV): sequencing the most valuable type-strain genomes for metagenomic binning, comparative biology and taxonomic classification.</title>
        <authorList>
            <person name="Goeker M."/>
        </authorList>
    </citation>
    <scope>NUCLEOTIDE SEQUENCE [LARGE SCALE GENOMIC DNA]</scope>
    <source>
        <strain evidence="12 13">DSM 104297</strain>
    </source>
</reference>
<dbReference type="Proteomes" id="UP000809829">
    <property type="component" value="Unassembled WGS sequence"/>
</dbReference>
<gene>
    <name evidence="12" type="ORF">JOC83_000051</name>
</gene>
<organism evidence="12 13">
    <name type="scientific">Priestia iocasae</name>
    <dbReference type="NCBI Taxonomy" id="2291674"/>
    <lineage>
        <taxon>Bacteria</taxon>
        <taxon>Bacillati</taxon>
        <taxon>Bacillota</taxon>
        <taxon>Bacilli</taxon>
        <taxon>Bacillales</taxon>
        <taxon>Bacillaceae</taxon>
        <taxon>Priestia</taxon>
    </lineage>
</organism>
<dbReference type="Gene3D" id="1.10.150.870">
    <property type="match status" value="1"/>
</dbReference>
<comment type="function">
    <text evidence="9">DNA polymerase III is a complex, multichain enzyme responsible for most of the replicative synthesis in bacteria. This DNA polymerase also exhibits 3' to 5' exonuclease activity. The alpha chain is the DNA polymerase.</text>
</comment>
<dbReference type="RefSeq" id="WP_205182422.1">
    <property type="nucleotide sequence ID" value="NZ_JAFBFC010000001.1"/>
</dbReference>
<evidence type="ECO:0000256" key="4">
    <source>
        <dbReference type="ARBA" id="ARBA00019114"/>
    </source>
</evidence>
<dbReference type="Pfam" id="PF17657">
    <property type="entry name" value="DNA_pol3_finger"/>
    <property type="match status" value="1"/>
</dbReference>
<evidence type="ECO:0000256" key="3">
    <source>
        <dbReference type="ARBA" id="ARBA00012417"/>
    </source>
</evidence>
<proteinExistence type="inferred from homology"/>
<dbReference type="NCBIfam" id="NF005298">
    <property type="entry name" value="PRK06826.1"/>
    <property type="match status" value="1"/>
</dbReference>
<evidence type="ECO:0000256" key="6">
    <source>
        <dbReference type="ARBA" id="ARBA00022695"/>
    </source>
</evidence>
<dbReference type="SMART" id="SM00481">
    <property type="entry name" value="POLIIIAc"/>
    <property type="match status" value="1"/>
</dbReference>
<dbReference type="NCBIfam" id="NF004226">
    <property type="entry name" value="PRK05673.1"/>
    <property type="match status" value="1"/>
</dbReference>
<dbReference type="InterPro" id="IPR041931">
    <property type="entry name" value="DNA_pol3_alpha_thumb_dom"/>
</dbReference>
<evidence type="ECO:0000256" key="7">
    <source>
        <dbReference type="ARBA" id="ARBA00022705"/>
    </source>
</evidence>
<evidence type="ECO:0000259" key="11">
    <source>
        <dbReference type="SMART" id="SM00481"/>
    </source>
</evidence>
<dbReference type="InterPro" id="IPR003141">
    <property type="entry name" value="Pol/His_phosphatase_N"/>
</dbReference>
<comment type="catalytic activity">
    <reaction evidence="10">
        <text>DNA(n) + a 2'-deoxyribonucleoside 5'-triphosphate = DNA(n+1) + diphosphate</text>
        <dbReference type="Rhea" id="RHEA:22508"/>
        <dbReference type="Rhea" id="RHEA-COMP:17339"/>
        <dbReference type="Rhea" id="RHEA-COMP:17340"/>
        <dbReference type="ChEBI" id="CHEBI:33019"/>
        <dbReference type="ChEBI" id="CHEBI:61560"/>
        <dbReference type="ChEBI" id="CHEBI:173112"/>
        <dbReference type="EC" id="2.7.7.7"/>
    </reaction>
</comment>
<dbReference type="Pfam" id="PF07733">
    <property type="entry name" value="DNA_pol3_alpha"/>
    <property type="match status" value="1"/>
</dbReference>
<dbReference type="EC" id="2.7.7.7" evidence="3"/>
<dbReference type="Gene3D" id="2.40.50.140">
    <property type="entry name" value="Nucleic acid-binding proteins"/>
    <property type="match status" value="1"/>
</dbReference>
<dbReference type="InterPro" id="IPR011708">
    <property type="entry name" value="DNA_pol3_alpha_NTPase_dom"/>
</dbReference>
<dbReference type="InterPro" id="IPR012340">
    <property type="entry name" value="NA-bd_OB-fold"/>
</dbReference>
<dbReference type="NCBIfam" id="TIGR00594">
    <property type="entry name" value="polc"/>
    <property type="match status" value="1"/>
</dbReference>
<evidence type="ECO:0000256" key="9">
    <source>
        <dbReference type="ARBA" id="ARBA00025611"/>
    </source>
</evidence>
<dbReference type="GO" id="GO:0003887">
    <property type="term" value="F:DNA-directed DNA polymerase activity"/>
    <property type="evidence" value="ECO:0007669"/>
    <property type="project" value="UniProtKB-EC"/>
</dbReference>
<dbReference type="EMBL" id="JAFBFC010000001">
    <property type="protein sequence ID" value="MBM7701225.1"/>
    <property type="molecule type" value="Genomic_DNA"/>
</dbReference>
<dbReference type="InterPro" id="IPR004805">
    <property type="entry name" value="DnaE2/DnaE/PolC"/>
</dbReference>
<keyword evidence="13" id="KW-1185">Reference proteome</keyword>
<protein>
    <recommendedName>
        <fullName evidence="4">DNA polymerase III subunit alpha</fullName>
        <ecNumber evidence="3">2.7.7.7</ecNumber>
    </recommendedName>
</protein>
<evidence type="ECO:0000313" key="13">
    <source>
        <dbReference type="Proteomes" id="UP000809829"/>
    </source>
</evidence>
<comment type="caution">
    <text evidence="12">The sequence shown here is derived from an EMBL/GenBank/DDBJ whole genome shotgun (WGS) entry which is preliminary data.</text>
</comment>
<name>A0ABS2QP99_9BACI</name>
<evidence type="ECO:0000313" key="12">
    <source>
        <dbReference type="EMBL" id="MBM7701225.1"/>
    </source>
</evidence>
<keyword evidence="8" id="KW-0239">DNA-directed DNA polymerase</keyword>